<keyword evidence="7" id="KW-1185">Reference proteome</keyword>
<protein>
    <submittedName>
        <fullName evidence="6">Trigger factor</fullName>
    </submittedName>
</protein>
<comment type="caution">
    <text evidence="6">The sequence shown here is derived from an EMBL/GenBank/DDBJ whole genome shotgun (WGS) entry which is preliminary data.</text>
</comment>
<organism evidence="6 7">
    <name type="scientific">Enteroscipio rubneri</name>
    <dbReference type="NCBI Taxonomy" id="2070686"/>
    <lineage>
        <taxon>Bacteria</taxon>
        <taxon>Bacillati</taxon>
        <taxon>Actinomycetota</taxon>
        <taxon>Coriobacteriia</taxon>
        <taxon>Eggerthellales</taxon>
        <taxon>Eggerthellaceae</taxon>
        <taxon>Enteroscipio</taxon>
    </lineage>
</organism>
<sequence length="528" mass="58844">MKVTEKKVDGGFILLEAIASTAEVAHALTMAQYGFAQQMGLQPAAGKTVAQLAEEQLGIKDLDALVQQQAAEYLVPFAIDKRNIIPAYPPKPQAQTPLKRGQTFSFELRVAPKPDYELTSYEPVTVTVPPFTLDEGEVDAQLEQLADSFAKFEADEPRPVEEGDSFLLALEAFQDGEKMDNLSTEGRTYITGMSFMPPSFESQLIGMNVGESKSFSFEMPGGEKAPVIDCTVTIREMQKKVVPVIDDEWVSQNMPMYRGAEALRSSVEERLGTERRAQYENYKLQAAAAELAKRFKGRIDDAVYESTQQNLVANMRAQLAQQGIPFEQFIQSQGGEQQFGMLMMLQTRATLAQGYALDALFRHEGMTLDDADLDEAARAMNPQNPAAARREMEESGRSFALRELAQRMKANAWLLSHAEVVVKDPEDSAVNASAKGRRRRPGRMIRRPKSMRRRSIRKPTRRKRRRTPSRPGTVASKRRARTGRSLLVLAVSRGGERRFLRNGALLGAGNGLIVDNRTNLVRGFEFDS</sequence>
<evidence type="ECO:0000313" key="6">
    <source>
        <dbReference type="EMBL" id="PNV67082.1"/>
    </source>
</evidence>
<proteinExistence type="predicted"/>
<evidence type="ECO:0000259" key="4">
    <source>
        <dbReference type="Pfam" id="PF05697"/>
    </source>
</evidence>
<dbReference type="GO" id="GO:0015031">
    <property type="term" value="P:protein transport"/>
    <property type="evidence" value="ECO:0007669"/>
    <property type="project" value="InterPro"/>
</dbReference>
<dbReference type="Gene3D" id="1.10.3120.10">
    <property type="entry name" value="Trigger factor, C-terminal domain"/>
    <property type="match status" value="1"/>
</dbReference>
<keyword evidence="2" id="KW-0413">Isomerase</keyword>
<dbReference type="InterPro" id="IPR008881">
    <property type="entry name" value="Trigger_fac_ribosome-bd_bac"/>
</dbReference>
<evidence type="ECO:0000256" key="1">
    <source>
        <dbReference type="ARBA" id="ARBA00023110"/>
    </source>
</evidence>
<dbReference type="InterPro" id="IPR046357">
    <property type="entry name" value="PPIase_dom_sf"/>
</dbReference>
<accession>A0A2K2UA16</accession>
<dbReference type="EMBL" id="PPEK01000013">
    <property type="protein sequence ID" value="PNV67082.1"/>
    <property type="molecule type" value="Genomic_DNA"/>
</dbReference>
<feature type="region of interest" description="Disordered" evidence="3">
    <location>
        <begin position="427"/>
        <end position="481"/>
    </location>
</feature>
<feature type="domain" description="Trigger factor C-terminal" evidence="5">
    <location>
        <begin position="261"/>
        <end position="415"/>
    </location>
</feature>
<gene>
    <name evidence="6" type="ORF">C2L71_09835</name>
</gene>
<reference evidence="7" key="1">
    <citation type="submission" date="2018-01" db="EMBL/GenBank/DDBJ databases">
        <title>Rubneribacter badeniensis gen. nov., sp. nov., and Colonibacter rubneri, gen. nov., sp. nov., WGS of new members of the Eggerthellaceae.</title>
        <authorList>
            <person name="Danylec N."/>
            <person name="Stoll D.A."/>
            <person name="Doetsch A."/>
            <person name="Kulling S.E."/>
            <person name="Huch M."/>
        </authorList>
    </citation>
    <scope>NUCLEOTIDE SEQUENCE [LARGE SCALE GENOMIC DNA]</scope>
    <source>
        <strain evidence="7">ResAG-96</strain>
    </source>
</reference>
<evidence type="ECO:0000256" key="3">
    <source>
        <dbReference type="SAM" id="MobiDB-lite"/>
    </source>
</evidence>
<dbReference type="InterPro" id="IPR027304">
    <property type="entry name" value="Trigger_fact/SurA_dom_sf"/>
</dbReference>
<feature type="domain" description="Trigger factor ribosome-binding bacterial" evidence="4">
    <location>
        <begin position="1"/>
        <end position="145"/>
    </location>
</feature>
<dbReference type="OrthoDB" id="9767721at2"/>
<dbReference type="Pfam" id="PF05698">
    <property type="entry name" value="Trigger_C"/>
    <property type="match status" value="1"/>
</dbReference>
<dbReference type="Proteomes" id="UP000236197">
    <property type="component" value="Unassembled WGS sequence"/>
</dbReference>
<dbReference type="InterPro" id="IPR008880">
    <property type="entry name" value="Trigger_fac_C"/>
</dbReference>
<dbReference type="Gene3D" id="3.10.50.40">
    <property type="match status" value="1"/>
</dbReference>
<evidence type="ECO:0000259" key="5">
    <source>
        <dbReference type="Pfam" id="PF05698"/>
    </source>
</evidence>
<dbReference type="InterPro" id="IPR037041">
    <property type="entry name" value="Trigger_fac_C_sf"/>
</dbReference>
<evidence type="ECO:0000256" key="2">
    <source>
        <dbReference type="ARBA" id="ARBA00023235"/>
    </source>
</evidence>
<name>A0A2K2UA16_9ACTN</name>
<dbReference type="AlphaFoldDB" id="A0A2K2UA16"/>
<dbReference type="SUPFAM" id="SSF54534">
    <property type="entry name" value="FKBP-like"/>
    <property type="match status" value="1"/>
</dbReference>
<keyword evidence="1" id="KW-0697">Rotamase</keyword>
<dbReference type="GO" id="GO:0006457">
    <property type="term" value="P:protein folding"/>
    <property type="evidence" value="ECO:0007669"/>
    <property type="project" value="InterPro"/>
</dbReference>
<dbReference type="InterPro" id="IPR036611">
    <property type="entry name" value="Trigger_fac_ribosome-bd_sf"/>
</dbReference>
<dbReference type="SUPFAM" id="SSF102735">
    <property type="entry name" value="Trigger factor ribosome-binding domain"/>
    <property type="match status" value="1"/>
</dbReference>
<feature type="compositionally biased region" description="Basic residues" evidence="3">
    <location>
        <begin position="435"/>
        <end position="468"/>
    </location>
</feature>
<dbReference type="GO" id="GO:0003755">
    <property type="term" value="F:peptidyl-prolyl cis-trans isomerase activity"/>
    <property type="evidence" value="ECO:0007669"/>
    <property type="project" value="UniProtKB-KW"/>
</dbReference>
<dbReference type="SUPFAM" id="SSF109998">
    <property type="entry name" value="Triger factor/SurA peptide-binding domain-like"/>
    <property type="match status" value="1"/>
</dbReference>
<evidence type="ECO:0000313" key="7">
    <source>
        <dbReference type="Proteomes" id="UP000236197"/>
    </source>
</evidence>
<dbReference type="Pfam" id="PF05697">
    <property type="entry name" value="Trigger_N"/>
    <property type="match status" value="1"/>
</dbReference>
<dbReference type="RefSeq" id="WP_103265590.1">
    <property type="nucleotide sequence ID" value="NZ_CABMLE010000013.1"/>
</dbReference>